<name>A0A315ZE04_SEDFL</name>
<dbReference type="InterPro" id="IPR007024">
    <property type="entry name" value="BLUF_domain"/>
</dbReference>
<keyword evidence="3" id="KW-1185">Reference proteome</keyword>
<proteinExistence type="predicted"/>
<protein>
    <submittedName>
        <fullName evidence="2">FAD-dependent sensor of blue light</fullName>
    </submittedName>
</protein>
<dbReference type="Proteomes" id="UP000245535">
    <property type="component" value="Unassembled WGS sequence"/>
</dbReference>
<evidence type="ECO:0000313" key="2">
    <source>
        <dbReference type="EMBL" id="PWJ43380.1"/>
    </source>
</evidence>
<dbReference type="InterPro" id="IPR036046">
    <property type="entry name" value="Acylphosphatase-like_dom_sf"/>
</dbReference>
<organism evidence="2 3">
    <name type="scientific">Sediminitomix flava</name>
    <dbReference type="NCBI Taxonomy" id="379075"/>
    <lineage>
        <taxon>Bacteria</taxon>
        <taxon>Pseudomonadati</taxon>
        <taxon>Bacteroidota</taxon>
        <taxon>Cytophagia</taxon>
        <taxon>Cytophagales</taxon>
        <taxon>Flammeovirgaceae</taxon>
        <taxon>Sediminitomix</taxon>
    </lineage>
</organism>
<feature type="domain" description="BLUF" evidence="1">
    <location>
        <begin position="2"/>
        <end position="93"/>
    </location>
</feature>
<dbReference type="OrthoDB" id="1122028at2"/>
<dbReference type="PROSITE" id="PS50925">
    <property type="entry name" value="BLUF"/>
    <property type="match status" value="1"/>
</dbReference>
<dbReference type="Pfam" id="PF04940">
    <property type="entry name" value="BLUF"/>
    <property type="match status" value="1"/>
</dbReference>
<evidence type="ECO:0000259" key="1">
    <source>
        <dbReference type="PROSITE" id="PS50925"/>
    </source>
</evidence>
<comment type="caution">
    <text evidence="2">The sequence shown here is derived from an EMBL/GenBank/DDBJ whole genome shotgun (WGS) entry which is preliminary data.</text>
</comment>
<sequence length="146" mass="17376">MIYYLCYSSTRSEELSDDELFEILKKSQTNNADKKISGMLLCSDEYFLQVLEGDEEQVKALYNKISSDERHRHVKMVMEGHVEDRNFSAWSMTGTNITEEEFEMLKEEHGIEDMPSKDVFYQNSHIVFEYMKNFYLNESLDMNSFW</sequence>
<dbReference type="EMBL" id="QGDO01000002">
    <property type="protein sequence ID" value="PWJ43380.1"/>
    <property type="molecule type" value="Genomic_DNA"/>
</dbReference>
<dbReference type="GO" id="GO:0009882">
    <property type="term" value="F:blue light photoreceptor activity"/>
    <property type="evidence" value="ECO:0007669"/>
    <property type="project" value="InterPro"/>
</dbReference>
<dbReference type="AlphaFoldDB" id="A0A315ZE04"/>
<reference evidence="2 3" key="1">
    <citation type="submission" date="2018-03" db="EMBL/GenBank/DDBJ databases">
        <title>Genomic Encyclopedia of Archaeal and Bacterial Type Strains, Phase II (KMG-II): from individual species to whole genera.</title>
        <authorList>
            <person name="Goeker M."/>
        </authorList>
    </citation>
    <scope>NUCLEOTIDE SEQUENCE [LARGE SCALE GENOMIC DNA]</scope>
    <source>
        <strain evidence="2 3">DSM 28229</strain>
    </source>
</reference>
<dbReference type="SUPFAM" id="SSF54975">
    <property type="entry name" value="Acylphosphatase/BLUF domain-like"/>
    <property type="match status" value="1"/>
</dbReference>
<gene>
    <name evidence="2" type="ORF">BC781_102940</name>
</gene>
<dbReference type="Gene3D" id="3.30.70.100">
    <property type="match status" value="1"/>
</dbReference>
<dbReference type="RefSeq" id="WP_109617878.1">
    <property type="nucleotide sequence ID" value="NZ_QGDO01000002.1"/>
</dbReference>
<evidence type="ECO:0000313" key="3">
    <source>
        <dbReference type="Proteomes" id="UP000245535"/>
    </source>
</evidence>
<accession>A0A315ZE04</accession>
<dbReference type="GO" id="GO:0071949">
    <property type="term" value="F:FAD binding"/>
    <property type="evidence" value="ECO:0007669"/>
    <property type="project" value="InterPro"/>
</dbReference>
<dbReference type="SMART" id="SM01034">
    <property type="entry name" value="BLUF"/>
    <property type="match status" value="1"/>
</dbReference>